<organism evidence="3 4">
    <name type="scientific">Brucella pecoris</name>
    <dbReference type="NCBI Taxonomy" id="867683"/>
    <lineage>
        <taxon>Bacteria</taxon>
        <taxon>Pseudomonadati</taxon>
        <taxon>Pseudomonadota</taxon>
        <taxon>Alphaproteobacteria</taxon>
        <taxon>Hyphomicrobiales</taxon>
        <taxon>Brucellaceae</taxon>
        <taxon>Brucella/Ochrobactrum group</taxon>
        <taxon>Brucella</taxon>
    </lineage>
</organism>
<evidence type="ECO:0000313" key="4">
    <source>
        <dbReference type="Proteomes" id="UP000553980"/>
    </source>
</evidence>
<dbReference type="InterPro" id="IPR011010">
    <property type="entry name" value="DNA_brk_join_enz"/>
</dbReference>
<evidence type="ECO:0000259" key="2">
    <source>
        <dbReference type="PROSITE" id="PS51898"/>
    </source>
</evidence>
<gene>
    <name evidence="3" type="ORF">GGQ79_001140</name>
</gene>
<dbReference type="SUPFAM" id="SSF56349">
    <property type="entry name" value="DNA breaking-rejoining enzymes"/>
    <property type="match status" value="1"/>
</dbReference>
<dbReference type="GO" id="GO:0015074">
    <property type="term" value="P:DNA integration"/>
    <property type="evidence" value="ECO:0007669"/>
    <property type="project" value="InterPro"/>
</dbReference>
<dbReference type="Pfam" id="PF20172">
    <property type="entry name" value="DUF6538"/>
    <property type="match status" value="1"/>
</dbReference>
<dbReference type="AlphaFoldDB" id="A0AB34YPA0"/>
<dbReference type="InterPro" id="IPR013762">
    <property type="entry name" value="Integrase-like_cat_sf"/>
</dbReference>
<sequence>MAVYIFAPNCDTYCATNWVFKLIFLVRYGGLMGRNSSKRDADRFLFLRSGKYYYRRRVPDNLAPRDERAPTIRVSLKTDDLALARAKRDLMEEADNILWASMVLDEPRDPARSRYEASMKRVEALGLTYRSAQTMSAQSSLDEIVTRLERVASERLPQELAQGVAGGIPVPDVTVSNAFEIYCDEIVPDELVNKSAVQKAQWKKVKLRAVNNFIALVEGDKAMTDITRDDAMKLYRHWLSRIAPKEGKSTHSASSGNRDIGNMRVLYDAYFTYIGEEGRANPFARLNFSTRKKRSRPPFPREWLTGTIMKPGNLATLNEEARGIVLALIETGARPSELANLTASSIRLSHKVPHIAIEPRDDPDDPREIKTTSSERIVPLVGVALAVFRKHKQGFPRYRNRENDLSATLNKYFKENSLFPTPQHKIYSFRHSFEDRMKEANLDDELRRLLMGHTIERPRYGMGGSLEWRQSELKKIALPFSPTIV</sequence>
<comment type="caution">
    <text evidence="3">The sequence shown here is derived from an EMBL/GenBank/DDBJ whole genome shotgun (WGS) entry which is preliminary data.</text>
</comment>
<dbReference type="InterPro" id="IPR046668">
    <property type="entry name" value="DUF6538"/>
</dbReference>
<dbReference type="EMBL" id="JACIEX010000002">
    <property type="protein sequence ID" value="MBB4092655.1"/>
    <property type="molecule type" value="Genomic_DNA"/>
</dbReference>
<dbReference type="GO" id="GO:0003677">
    <property type="term" value="F:DNA binding"/>
    <property type="evidence" value="ECO:0007669"/>
    <property type="project" value="InterPro"/>
</dbReference>
<name>A0AB34YPA0_9HYPH</name>
<dbReference type="Gene3D" id="1.10.443.10">
    <property type="entry name" value="Intergrase catalytic core"/>
    <property type="match status" value="1"/>
</dbReference>
<keyword evidence="1" id="KW-0233">DNA recombination</keyword>
<dbReference type="GO" id="GO:0006310">
    <property type="term" value="P:DNA recombination"/>
    <property type="evidence" value="ECO:0007669"/>
    <property type="project" value="UniProtKB-KW"/>
</dbReference>
<dbReference type="Proteomes" id="UP000553980">
    <property type="component" value="Unassembled WGS sequence"/>
</dbReference>
<protein>
    <submittedName>
        <fullName evidence="3">Integrase</fullName>
    </submittedName>
</protein>
<feature type="domain" description="Tyr recombinase" evidence="2">
    <location>
        <begin position="294"/>
        <end position="473"/>
    </location>
</feature>
<dbReference type="InterPro" id="IPR002104">
    <property type="entry name" value="Integrase_catalytic"/>
</dbReference>
<evidence type="ECO:0000256" key="1">
    <source>
        <dbReference type="ARBA" id="ARBA00023172"/>
    </source>
</evidence>
<evidence type="ECO:0000313" key="3">
    <source>
        <dbReference type="EMBL" id="MBB4092655.1"/>
    </source>
</evidence>
<proteinExistence type="predicted"/>
<keyword evidence="4" id="KW-1185">Reference proteome</keyword>
<dbReference type="PROSITE" id="PS51898">
    <property type="entry name" value="TYR_RECOMBINASE"/>
    <property type="match status" value="1"/>
</dbReference>
<accession>A0AB34YPA0</accession>
<reference evidence="3 4" key="1">
    <citation type="submission" date="2020-08" db="EMBL/GenBank/DDBJ databases">
        <title>Genomic Encyclopedia of Type Strains, Phase IV (KMG-IV): sequencing the most valuable type-strain genomes for metagenomic binning, comparative biology and taxonomic classification.</title>
        <authorList>
            <person name="Goeker M."/>
        </authorList>
    </citation>
    <scope>NUCLEOTIDE SEQUENCE [LARGE SCALE GENOMIC DNA]</scope>
    <source>
        <strain evidence="3 4">DSM 23868</strain>
    </source>
</reference>